<reference evidence="1" key="1">
    <citation type="submission" date="2018-11" db="EMBL/GenBank/DDBJ databases">
        <authorList>
            <consortium name="Genoscope - CEA"/>
            <person name="William W."/>
        </authorList>
    </citation>
    <scope>NUCLEOTIDE SEQUENCE</scope>
</reference>
<protein>
    <submittedName>
        <fullName evidence="1">Uncharacterized protein</fullName>
    </submittedName>
</protein>
<evidence type="ECO:0000313" key="1">
    <source>
        <dbReference type="EMBL" id="VDD61757.1"/>
    </source>
</evidence>
<sequence length="46" mass="5372">MAREETGSRGDDTMIDAPQFTNSKPEEFFNVHYLRIYYGKKSISLQ</sequence>
<dbReference type="EMBL" id="LR031880">
    <property type="protein sequence ID" value="VDD61757.1"/>
    <property type="molecule type" value="Genomic_DNA"/>
</dbReference>
<accession>A0A3P6FU06</accession>
<proteinExistence type="predicted"/>
<name>A0A3P6FU06_BRAOL</name>
<gene>
    <name evidence="1" type="ORF">BOLC6T37210H</name>
</gene>
<dbReference type="AlphaFoldDB" id="A0A3P6FU06"/>
<organism evidence="1">
    <name type="scientific">Brassica oleracea</name>
    <name type="common">Wild cabbage</name>
    <dbReference type="NCBI Taxonomy" id="3712"/>
    <lineage>
        <taxon>Eukaryota</taxon>
        <taxon>Viridiplantae</taxon>
        <taxon>Streptophyta</taxon>
        <taxon>Embryophyta</taxon>
        <taxon>Tracheophyta</taxon>
        <taxon>Spermatophyta</taxon>
        <taxon>Magnoliopsida</taxon>
        <taxon>eudicotyledons</taxon>
        <taxon>Gunneridae</taxon>
        <taxon>Pentapetalae</taxon>
        <taxon>rosids</taxon>
        <taxon>malvids</taxon>
        <taxon>Brassicales</taxon>
        <taxon>Brassicaceae</taxon>
        <taxon>Brassiceae</taxon>
        <taxon>Brassica</taxon>
    </lineage>
</organism>